<dbReference type="PROSITE" id="PS51371">
    <property type="entry name" value="CBS"/>
    <property type="match status" value="2"/>
</dbReference>
<accession>A0A1E3G5F1</accession>
<evidence type="ECO:0000313" key="5">
    <source>
        <dbReference type="Proteomes" id="UP000094570"/>
    </source>
</evidence>
<evidence type="ECO:0000313" key="4">
    <source>
        <dbReference type="EMBL" id="ODN31459.1"/>
    </source>
</evidence>
<keyword evidence="5" id="KW-1185">Reference proteome</keyword>
<dbReference type="SUPFAM" id="SSF54631">
    <property type="entry name" value="CBS-domain pair"/>
    <property type="match status" value="1"/>
</dbReference>
<dbReference type="InterPro" id="IPR046342">
    <property type="entry name" value="CBS_dom_sf"/>
</dbReference>
<comment type="caution">
    <text evidence="4">The sequence shown here is derived from an EMBL/GenBank/DDBJ whole genome shotgun (WGS) entry which is preliminary data.</text>
</comment>
<dbReference type="Pfam" id="PF00571">
    <property type="entry name" value="CBS"/>
    <property type="match status" value="2"/>
</dbReference>
<feature type="domain" description="CBS" evidence="3">
    <location>
        <begin position="1"/>
        <end position="62"/>
    </location>
</feature>
<reference evidence="5" key="1">
    <citation type="submission" date="2016-04" db="EMBL/GenBank/DDBJ databases">
        <title>The genome sequence project of a novel Fervidobacterium isolate from a hot spring in Thailand.</title>
        <authorList>
            <person name="Gonzalez J.M."/>
            <person name="Cuecas A."/>
            <person name="Kanoksilapatham W."/>
        </authorList>
    </citation>
    <scope>NUCLEOTIDE SEQUENCE [LARGE SCALE GENOMIC DNA]</scope>
    <source>
        <strain evidence="5">FC2004</strain>
    </source>
</reference>
<dbReference type="AlphaFoldDB" id="A0A1E3G5F1"/>
<dbReference type="InterPro" id="IPR051257">
    <property type="entry name" value="Diverse_CBS-Domain"/>
</dbReference>
<name>A0A1E3G5F1_9BACT</name>
<feature type="domain" description="CBS" evidence="3">
    <location>
        <begin position="88"/>
        <end position="145"/>
    </location>
</feature>
<dbReference type="Proteomes" id="UP000094570">
    <property type="component" value="Unassembled WGS sequence"/>
</dbReference>
<evidence type="ECO:0000256" key="2">
    <source>
        <dbReference type="PROSITE-ProRule" id="PRU00703"/>
    </source>
</evidence>
<sequence>MMTYDMTFVFENETVESVIELLDMSNISGVPVVDSDLKVIGFISEDDIIRACLPSYFNLLQSAAFLPDTNLFISNLKKISKDPIGKYATKPAVTVKPTDTLLYVADLIMRKGFKVLPVVDDNGVLLGTLTRLSVIKTAMKRELVVNNR</sequence>
<dbReference type="InterPro" id="IPR000644">
    <property type="entry name" value="CBS_dom"/>
</dbReference>
<dbReference type="Gene3D" id="3.10.580.10">
    <property type="entry name" value="CBS-domain"/>
    <property type="match status" value="1"/>
</dbReference>
<evidence type="ECO:0000256" key="1">
    <source>
        <dbReference type="ARBA" id="ARBA00023122"/>
    </source>
</evidence>
<evidence type="ECO:0000259" key="3">
    <source>
        <dbReference type="PROSITE" id="PS51371"/>
    </source>
</evidence>
<dbReference type="SMART" id="SM00116">
    <property type="entry name" value="CBS"/>
    <property type="match status" value="2"/>
</dbReference>
<keyword evidence="1 2" id="KW-0129">CBS domain</keyword>
<organism evidence="4 5">
    <name type="scientific">Fervidobacterium thailandense</name>
    <dbReference type="NCBI Taxonomy" id="1008305"/>
    <lineage>
        <taxon>Bacteria</taxon>
        <taxon>Thermotogati</taxon>
        <taxon>Thermotogota</taxon>
        <taxon>Thermotogae</taxon>
        <taxon>Thermotogales</taxon>
        <taxon>Fervidobacteriaceae</taxon>
        <taxon>Fervidobacterium</taxon>
    </lineage>
</organism>
<dbReference type="PANTHER" id="PTHR43080:SF2">
    <property type="entry name" value="CBS DOMAIN-CONTAINING PROTEIN"/>
    <property type="match status" value="1"/>
</dbReference>
<dbReference type="STRING" id="1008305.A4H02_00685"/>
<protein>
    <submittedName>
        <fullName evidence="4">CBS domain-containing protein</fullName>
    </submittedName>
</protein>
<dbReference type="EMBL" id="LWAF01000001">
    <property type="protein sequence ID" value="ODN31459.1"/>
    <property type="molecule type" value="Genomic_DNA"/>
</dbReference>
<dbReference type="PANTHER" id="PTHR43080">
    <property type="entry name" value="CBS DOMAIN-CONTAINING PROTEIN CBSX3, MITOCHONDRIAL"/>
    <property type="match status" value="1"/>
</dbReference>
<proteinExistence type="predicted"/>
<gene>
    <name evidence="4" type="ORF">A4H02_00685</name>
</gene>